<feature type="region of interest" description="Disordered" evidence="1">
    <location>
        <begin position="234"/>
        <end position="254"/>
    </location>
</feature>
<sequence length="326" mass="37080">MNNTSRDKINTPSTSHNGDNQFYPSVSEDDHSKKKADPILPNLAAVLTKYDLELPKIKSKSICATHSQYDRLFRAMNCYPVSAELVEEEENRQSIFAECKIPEQSEDKKKNESVSAKGNKQTKPHYTEVYHGTFKRTQITSSVIVEDDEIEENRQSIFEVCELPQQSVTTKKEKSASAEETKQTELFCNDIYLGTFQLTNAQRASRLIRPTPTPVNSMSLSQTDIDPLTVEYSSTSTCKDSKTPNAQSCSQNDSSEKCAGDEFRSSSEFPCSSEHQNFPRYQLIFPPLRRSTSEPHAFHPQNRCIRVRSYLQTAAQFLWFNLGCRK</sequence>
<name>A0A8X7CRL0_9ARAC</name>
<feature type="compositionally biased region" description="Polar residues" evidence="1">
    <location>
        <begin position="234"/>
        <end position="253"/>
    </location>
</feature>
<proteinExistence type="predicted"/>
<accession>A0A8X7CRL0</accession>
<evidence type="ECO:0000313" key="3">
    <source>
        <dbReference type="Proteomes" id="UP000886998"/>
    </source>
</evidence>
<comment type="caution">
    <text evidence="2">The sequence shown here is derived from an EMBL/GenBank/DDBJ whole genome shotgun (WGS) entry which is preliminary data.</text>
</comment>
<dbReference type="OrthoDB" id="6443152at2759"/>
<reference evidence="2" key="1">
    <citation type="submission" date="2020-08" db="EMBL/GenBank/DDBJ databases">
        <title>Multicomponent nature underlies the extraordinary mechanical properties of spider dragline silk.</title>
        <authorList>
            <person name="Kono N."/>
            <person name="Nakamura H."/>
            <person name="Mori M."/>
            <person name="Yoshida Y."/>
            <person name="Ohtoshi R."/>
            <person name="Malay A.D."/>
            <person name="Moran D.A.P."/>
            <person name="Tomita M."/>
            <person name="Numata K."/>
            <person name="Arakawa K."/>
        </authorList>
    </citation>
    <scope>NUCLEOTIDE SEQUENCE</scope>
</reference>
<protein>
    <submittedName>
        <fullName evidence="2">Uncharacterized protein</fullName>
    </submittedName>
</protein>
<organism evidence="2 3">
    <name type="scientific">Trichonephila inaurata madagascariensis</name>
    <dbReference type="NCBI Taxonomy" id="2747483"/>
    <lineage>
        <taxon>Eukaryota</taxon>
        <taxon>Metazoa</taxon>
        <taxon>Ecdysozoa</taxon>
        <taxon>Arthropoda</taxon>
        <taxon>Chelicerata</taxon>
        <taxon>Arachnida</taxon>
        <taxon>Araneae</taxon>
        <taxon>Araneomorphae</taxon>
        <taxon>Entelegynae</taxon>
        <taxon>Araneoidea</taxon>
        <taxon>Nephilidae</taxon>
        <taxon>Trichonephila</taxon>
        <taxon>Trichonephila inaurata</taxon>
    </lineage>
</organism>
<dbReference type="EMBL" id="BMAV01023054">
    <property type="protein sequence ID" value="GFY78528.1"/>
    <property type="molecule type" value="Genomic_DNA"/>
</dbReference>
<keyword evidence="3" id="KW-1185">Reference proteome</keyword>
<feature type="region of interest" description="Disordered" evidence="1">
    <location>
        <begin position="1"/>
        <end position="35"/>
    </location>
</feature>
<evidence type="ECO:0000256" key="1">
    <source>
        <dbReference type="SAM" id="MobiDB-lite"/>
    </source>
</evidence>
<dbReference type="AlphaFoldDB" id="A0A8X7CRL0"/>
<feature type="compositionally biased region" description="Polar residues" evidence="1">
    <location>
        <begin position="10"/>
        <end position="24"/>
    </location>
</feature>
<gene>
    <name evidence="2" type="ORF">TNIN_449351</name>
</gene>
<dbReference type="Proteomes" id="UP000886998">
    <property type="component" value="Unassembled WGS sequence"/>
</dbReference>
<evidence type="ECO:0000313" key="2">
    <source>
        <dbReference type="EMBL" id="GFY78528.1"/>
    </source>
</evidence>